<organism evidence="7 8">
    <name type="scientific">Vreelandella zhuhanensis</name>
    <dbReference type="NCBI Taxonomy" id="2684210"/>
    <lineage>
        <taxon>Bacteria</taxon>
        <taxon>Pseudomonadati</taxon>
        <taxon>Pseudomonadota</taxon>
        <taxon>Gammaproteobacteria</taxon>
        <taxon>Oceanospirillales</taxon>
        <taxon>Halomonadaceae</taxon>
        <taxon>Vreelandella</taxon>
    </lineage>
</organism>
<evidence type="ECO:0000256" key="2">
    <source>
        <dbReference type="ARBA" id="ARBA00022741"/>
    </source>
</evidence>
<dbReference type="InterPro" id="IPR001977">
    <property type="entry name" value="Depp_CoAkinase"/>
</dbReference>
<comment type="similarity">
    <text evidence="1 5">Belongs to the CoaE family.</text>
</comment>
<name>A0A7X3KPU7_9GAMM</name>
<dbReference type="PANTHER" id="PTHR10695:SF46">
    <property type="entry name" value="BIFUNCTIONAL COENZYME A SYNTHASE-RELATED"/>
    <property type="match status" value="1"/>
</dbReference>
<keyword evidence="5 7" id="KW-0418">Kinase</keyword>
<keyword evidence="8" id="KW-1185">Reference proteome</keyword>
<dbReference type="PANTHER" id="PTHR10695">
    <property type="entry name" value="DEPHOSPHO-COA KINASE-RELATED"/>
    <property type="match status" value="1"/>
</dbReference>
<sequence length="200" mass="22494">MIIGLTGGIASGKSTVVRAFESLGVPWVDADDVAREVVQPGEPALEAIAERFGTSVLQENGSLDRRKLRDIIFNDPEQRLWLESVTHPRVRERLLEHLARLQASQPAYVMLVSPLLFESGQDALVDRCVVVDVPEALQLQRTQARDDVSESQVRAILAVQLSRQERLSRADDVIDNSRSEAEMREQVAQLDRRYRELSQP</sequence>
<dbReference type="NCBIfam" id="TIGR00152">
    <property type="entry name" value="dephospho-CoA kinase"/>
    <property type="match status" value="1"/>
</dbReference>
<dbReference type="GO" id="GO:0005737">
    <property type="term" value="C:cytoplasm"/>
    <property type="evidence" value="ECO:0007669"/>
    <property type="project" value="UniProtKB-SubCell"/>
</dbReference>
<evidence type="ECO:0000313" key="7">
    <source>
        <dbReference type="EMBL" id="MWJ26671.1"/>
    </source>
</evidence>
<keyword evidence="3 5" id="KW-0067">ATP-binding</keyword>
<evidence type="ECO:0000256" key="1">
    <source>
        <dbReference type="ARBA" id="ARBA00009018"/>
    </source>
</evidence>
<feature type="binding site" evidence="5">
    <location>
        <begin position="10"/>
        <end position="15"/>
    </location>
    <ligand>
        <name>ATP</name>
        <dbReference type="ChEBI" id="CHEBI:30616"/>
    </ligand>
</feature>
<proteinExistence type="inferred from homology"/>
<dbReference type="Proteomes" id="UP000437638">
    <property type="component" value="Unassembled WGS sequence"/>
</dbReference>
<gene>
    <name evidence="5" type="primary">coaE</name>
    <name evidence="7" type="ORF">GPM19_00360</name>
</gene>
<evidence type="ECO:0000256" key="3">
    <source>
        <dbReference type="ARBA" id="ARBA00022840"/>
    </source>
</evidence>
<comment type="catalytic activity">
    <reaction evidence="5">
        <text>3'-dephospho-CoA + ATP = ADP + CoA + H(+)</text>
        <dbReference type="Rhea" id="RHEA:18245"/>
        <dbReference type="ChEBI" id="CHEBI:15378"/>
        <dbReference type="ChEBI" id="CHEBI:30616"/>
        <dbReference type="ChEBI" id="CHEBI:57287"/>
        <dbReference type="ChEBI" id="CHEBI:57328"/>
        <dbReference type="ChEBI" id="CHEBI:456216"/>
        <dbReference type="EC" id="2.7.1.24"/>
    </reaction>
</comment>
<dbReference type="RefSeq" id="WP_160416916.1">
    <property type="nucleotide sequence ID" value="NZ_WTKP01000001.1"/>
</dbReference>
<dbReference type="Gene3D" id="3.40.50.300">
    <property type="entry name" value="P-loop containing nucleotide triphosphate hydrolases"/>
    <property type="match status" value="1"/>
</dbReference>
<dbReference type="GO" id="GO:0005524">
    <property type="term" value="F:ATP binding"/>
    <property type="evidence" value="ECO:0007669"/>
    <property type="project" value="UniProtKB-UniRule"/>
</dbReference>
<dbReference type="CDD" id="cd02022">
    <property type="entry name" value="DPCK"/>
    <property type="match status" value="1"/>
</dbReference>
<evidence type="ECO:0000256" key="5">
    <source>
        <dbReference type="HAMAP-Rule" id="MF_00376"/>
    </source>
</evidence>
<comment type="caution">
    <text evidence="7">The sequence shown here is derived from an EMBL/GenBank/DDBJ whole genome shotgun (WGS) entry which is preliminary data.</text>
</comment>
<dbReference type="EMBL" id="WTKP01000001">
    <property type="protein sequence ID" value="MWJ26671.1"/>
    <property type="molecule type" value="Genomic_DNA"/>
</dbReference>
<comment type="subcellular location">
    <subcellularLocation>
        <location evidence="5">Cytoplasm</location>
    </subcellularLocation>
</comment>
<dbReference type="InterPro" id="IPR027417">
    <property type="entry name" value="P-loop_NTPase"/>
</dbReference>
<evidence type="ECO:0000256" key="6">
    <source>
        <dbReference type="NCBIfam" id="TIGR00152"/>
    </source>
</evidence>
<comment type="pathway">
    <text evidence="5">Cofactor biosynthesis; coenzyme A biosynthesis; CoA from (R)-pantothenate: step 5/5.</text>
</comment>
<dbReference type="AlphaFoldDB" id="A0A7X3KPU7"/>
<dbReference type="Pfam" id="PF01121">
    <property type="entry name" value="CoaE"/>
    <property type="match status" value="1"/>
</dbReference>
<keyword evidence="4 5" id="KW-0173">Coenzyme A biosynthesis</keyword>
<keyword evidence="5 7" id="KW-0808">Transferase</keyword>
<dbReference type="GO" id="GO:0004140">
    <property type="term" value="F:dephospho-CoA kinase activity"/>
    <property type="evidence" value="ECO:0007669"/>
    <property type="project" value="UniProtKB-UniRule"/>
</dbReference>
<accession>A0A7X3KPU7</accession>
<dbReference type="EC" id="2.7.1.24" evidence="5 6"/>
<comment type="function">
    <text evidence="5">Catalyzes the phosphorylation of the 3'-hydroxyl group of dephosphocoenzyme A to form coenzyme A.</text>
</comment>
<dbReference type="PROSITE" id="PS51219">
    <property type="entry name" value="DPCK"/>
    <property type="match status" value="1"/>
</dbReference>
<evidence type="ECO:0000313" key="8">
    <source>
        <dbReference type="Proteomes" id="UP000437638"/>
    </source>
</evidence>
<reference evidence="7 8" key="1">
    <citation type="submission" date="2019-12" db="EMBL/GenBank/DDBJ databases">
        <title>Halomonas rutogse sp. nov. isolated from two lakes on Tibetan Plateau.</title>
        <authorList>
            <person name="Gao P."/>
        </authorList>
    </citation>
    <scope>NUCLEOTIDE SEQUENCE [LARGE SCALE GENOMIC DNA]</scope>
    <source>
        <strain evidence="7 8">ZH2S</strain>
    </source>
</reference>
<dbReference type="UniPathway" id="UPA00241">
    <property type="reaction ID" value="UER00356"/>
</dbReference>
<protein>
    <recommendedName>
        <fullName evidence="5 6">Dephospho-CoA kinase</fullName>
        <ecNumber evidence="5 6">2.7.1.24</ecNumber>
    </recommendedName>
    <alternativeName>
        <fullName evidence="5">Dephosphocoenzyme A kinase</fullName>
    </alternativeName>
</protein>
<dbReference type="GO" id="GO:0015937">
    <property type="term" value="P:coenzyme A biosynthetic process"/>
    <property type="evidence" value="ECO:0007669"/>
    <property type="project" value="UniProtKB-UniRule"/>
</dbReference>
<keyword evidence="5" id="KW-0963">Cytoplasm</keyword>
<keyword evidence="2 5" id="KW-0547">Nucleotide-binding</keyword>
<evidence type="ECO:0000256" key="4">
    <source>
        <dbReference type="ARBA" id="ARBA00022993"/>
    </source>
</evidence>
<dbReference type="HAMAP" id="MF_00376">
    <property type="entry name" value="Dephospho_CoA_kinase"/>
    <property type="match status" value="1"/>
</dbReference>
<dbReference type="SUPFAM" id="SSF52540">
    <property type="entry name" value="P-loop containing nucleoside triphosphate hydrolases"/>
    <property type="match status" value="1"/>
</dbReference>